<organism evidence="1 2">
    <name type="scientific">Pseudomonas gingeri</name>
    <dbReference type="NCBI Taxonomy" id="117681"/>
    <lineage>
        <taxon>Bacteria</taxon>
        <taxon>Pseudomonadati</taxon>
        <taxon>Pseudomonadota</taxon>
        <taxon>Gammaproteobacteria</taxon>
        <taxon>Pseudomonadales</taxon>
        <taxon>Pseudomonadaceae</taxon>
        <taxon>Pseudomonas</taxon>
    </lineage>
</organism>
<name>A0A7Y7XUG7_9PSED</name>
<dbReference type="RefSeq" id="WP_017124692.1">
    <property type="nucleotide sequence ID" value="NZ_JACAQE010000001.1"/>
</dbReference>
<evidence type="ECO:0000313" key="2">
    <source>
        <dbReference type="Proteomes" id="UP000517547"/>
    </source>
</evidence>
<gene>
    <name evidence="1" type="ORF">HX845_02685</name>
</gene>
<evidence type="ECO:0000313" key="1">
    <source>
        <dbReference type="EMBL" id="NWC12540.1"/>
    </source>
</evidence>
<dbReference type="AlphaFoldDB" id="A0A7Y7XUG7"/>
<dbReference type="InterPro" id="IPR038765">
    <property type="entry name" value="Papain-like_cys_pep_sf"/>
</dbReference>
<dbReference type="SUPFAM" id="SSF54001">
    <property type="entry name" value="Cysteine proteinases"/>
    <property type="match status" value="1"/>
</dbReference>
<sequence length="199" mass="21909">MPKSFTQMVESSAGALLFTSSQDTIATFLGGPMMNYEGVCAALVMMWFAQNTAKTDPAKGIVNKAKALNLQNKMEAGWAGLATVETQAKVTVGQHFWYRSTTKHEYTSKKYGADLKLQFDPLNKRESMSIFVIYFPSGAAHAIGVWRFPTGAMALYDPNEGACAIGKDNFREFLNTFLTELYGTTNGYAICAFYSDPKP</sequence>
<protein>
    <recommendedName>
        <fullName evidence="3">Peptidase C58 YopT-type domain-containing protein</fullName>
    </recommendedName>
</protein>
<proteinExistence type="predicted"/>
<comment type="caution">
    <text evidence="1">The sequence shown here is derived from an EMBL/GenBank/DDBJ whole genome shotgun (WGS) entry which is preliminary data.</text>
</comment>
<dbReference type="EMBL" id="JACAQE010000001">
    <property type="protein sequence ID" value="NWC12540.1"/>
    <property type="molecule type" value="Genomic_DNA"/>
</dbReference>
<dbReference type="Gene3D" id="3.90.70.20">
    <property type="match status" value="1"/>
</dbReference>
<accession>A0A7Y7XUG7</accession>
<evidence type="ECO:0008006" key="3">
    <source>
        <dbReference type="Google" id="ProtNLM"/>
    </source>
</evidence>
<dbReference type="Proteomes" id="UP000517547">
    <property type="component" value="Unassembled WGS sequence"/>
</dbReference>
<reference evidence="1 2" key="1">
    <citation type="submission" date="2020-04" db="EMBL/GenBank/DDBJ databases">
        <title>Molecular characterization of pseudomonads from Agaricus bisporus reveal novel blotch 2 pathogens in Western Europe.</title>
        <authorList>
            <person name="Taparia T."/>
            <person name="Krijger M."/>
            <person name="Haynes E."/>
            <person name="Elpinstone J.G."/>
            <person name="Noble R."/>
            <person name="Van Der Wolf J."/>
        </authorList>
    </citation>
    <scope>NUCLEOTIDE SEQUENCE [LARGE SCALE GENOMIC DNA]</scope>
    <source>
        <strain evidence="1 2">IPO3738</strain>
    </source>
</reference>